<feature type="compositionally biased region" description="Acidic residues" evidence="8">
    <location>
        <begin position="268"/>
        <end position="288"/>
    </location>
</feature>
<comment type="caution">
    <text evidence="9">The sequence shown here is derived from an EMBL/GenBank/DDBJ whole genome shotgun (WGS) entry which is preliminary data.</text>
</comment>
<dbReference type="PANTHER" id="PTHR13214:SF1">
    <property type="entry name" value="ZINC FINGER PROTEIN 330"/>
    <property type="match status" value="1"/>
</dbReference>
<dbReference type="Pfam" id="PF06524">
    <property type="entry name" value="NOA36"/>
    <property type="match status" value="1"/>
</dbReference>
<evidence type="ECO:0000313" key="9">
    <source>
        <dbReference type="EMBL" id="CAL5219456.1"/>
    </source>
</evidence>
<evidence type="ECO:0000256" key="8">
    <source>
        <dbReference type="SAM" id="MobiDB-lite"/>
    </source>
</evidence>
<evidence type="ECO:0000313" key="10">
    <source>
        <dbReference type="Proteomes" id="UP001497392"/>
    </source>
</evidence>
<evidence type="ECO:0000256" key="3">
    <source>
        <dbReference type="ARBA" id="ARBA00022723"/>
    </source>
</evidence>
<comment type="similarity">
    <text evidence="2">Belongs to the NOA36 family.</text>
</comment>
<keyword evidence="6" id="KW-0862">Zinc</keyword>
<evidence type="ECO:0000256" key="7">
    <source>
        <dbReference type="ARBA" id="ARBA00023242"/>
    </source>
</evidence>
<evidence type="ECO:0000256" key="5">
    <source>
        <dbReference type="ARBA" id="ARBA00022771"/>
    </source>
</evidence>
<protein>
    <submittedName>
        <fullName evidence="9">G1291 protein</fullName>
    </submittedName>
</protein>
<feature type="region of interest" description="Disordered" evidence="8">
    <location>
        <begin position="256"/>
        <end position="288"/>
    </location>
</feature>
<dbReference type="PANTHER" id="PTHR13214">
    <property type="entry name" value="ZINC FINGER PROTEIN 330"/>
    <property type="match status" value="1"/>
</dbReference>
<evidence type="ECO:0000256" key="6">
    <source>
        <dbReference type="ARBA" id="ARBA00022833"/>
    </source>
</evidence>
<organism evidence="9 10">
    <name type="scientific">Coccomyxa viridis</name>
    <dbReference type="NCBI Taxonomy" id="1274662"/>
    <lineage>
        <taxon>Eukaryota</taxon>
        <taxon>Viridiplantae</taxon>
        <taxon>Chlorophyta</taxon>
        <taxon>core chlorophytes</taxon>
        <taxon>Trebouxiophyceae</taxon>
        <taxon>Trebouxiophyceae incertae sedis</taxon>
        <taxon>Coccomyxaceae</taxon>
        <taxon>Coccomyxa</taxon>
    </lineage>
</organism>
<dbReference type="InterPro" id="IPR010531">
    <property type="entry name" value="NOA36"/>
</dbReference>
<evidence type="ECO:0000256" key="1">
    <source>
        <dbReference type="ARBA" id="ARBA00004604"/>
    </source>
</evidence>
<evidence type="ECO:0000256" key="4">
    <source>
        <dbReference type="ARBA" id="ARBA00022737"/>
    </source>
</evidence>
<dbReference type="EMBL" id="CAXHTA020000002">
    <property type="protein sequence ID" value="CAL5219456.1"/>
    <property type="molecule type" value="Genomic_DNA"/>
</dbReference>
<gene>
    <name evidence="9" type="primary">g1291</name>
    <name evidence="9" type="ORF">VP750_LOCUS1115</name>
</gene>
<feature type="region of interest" description="Disordered" evidence="8">
    <location>
        <begin position="229"/>
        <end position="248"/>
    </location>
</feature>
<keyword evidence="7" id="KW-0539">Nucleus</keyword>
<evidence type="ECO:0000256" key="2">
    <source>
        <dbReference type="ARBA" id="ARBA00007212"/>
    </source>
</evidence>
<feature type="compositionally biased region" description="Gly residues" evidence="8">
    <location>
        <begin position="256"/>
        <end position="266"/>
    </location>
</feature>
<keyword evidence="10" id="KW-1185">Reference proteome</keyword>
<proteinExistence type="inferred from homology"/>
<dbReference type="Proteomes" id="UP001497392">
    <property type="component" value="Unassembled WGS sequence"/>
</dbReference>
<name>A0ABP1FKL3_9CHLO</name>
<keyword evidence="5" id="KW-0863">Zinc-finger</keyword>
<keyword evidence="3" id="KW-0479">Metal-binding</keyword>
<sequence>MPKRKTGQAKKKERQKAHQVALRNKVQQIDLAKEACNHEMVCDSCGTKQRNRAFCYFCSAVQRLPTCAECGSTKCMGRDCCVPHGGNATGMALVGAICDFCEAWVCHSRKCLQTHACRCPIAGAVCVECERDVWEHGGRLFTCATCANWICEDDQLEHQAMCQTLETETNHCISCNRLGIWSCLRCKVAFCDTHVKSKLTIAQSTGRKDPYRCKKCGYEVQESKMLSMSTRRHEYGRQTRDEAAESGWGYAAASTGGAGYTGGLDGLGLDEEESGSEQSEDSEESEEE</sequence>
<comment type="subcellular location">
    <subcellularLocation>
        <location evidence="1">Nucleus</location>
        <location evidence="1">Nucleolus</location>
    </subcellularLocation>
</comment>
<feature type="compositionally biased region" description="Basic and acidic residues" evidence="8">
    <location>
        <begin position="231"/>
        <end position="243"/>
    </location>
</feature>
<accession>A0ABP1FKL3</accession>
<keyword evidence="4" id="KW-0677">Repeat</keyword>
<reference evidence="9 10" key="1">
    <citation type="submission" date="2024-06" db="EMBL/GenBank/DDBJ databases">
        <authorList>
            <person name="Kraege A."/>
            <person name="Thomma B."/>
        </authorList>
    </citation>
    <scope>NUCLEOTIDE SEQUENCE [LARGE SCALE GENOMIC DNA]</scope>
</reference>